<evidence type="ECO:0000256" key="1">
    <source>
        <dbReference type="SAM" id="MobiDB-lite"/>
    </source>
</evidence>
<feature type="compositionally biased region" description="Polar residues" evidence="1">
    <location>
        <begin position="319"/>
        <end position="328"/>
    </location>
</feature>
<gene>
    <name evidence="2" type="primary">106068415</name>
</gene>
<feature type="compositionally biased region" description="Basic and acidic residues" evidence="1">
    <location>
        <begin position="756"/>
        <end position="770"/>
    </location>
</feature>
<feature type="compositionally biased region" description="Polar residues" evidence="1">
    <location>
        <begin position="741"/>
        <end position="755"/>
    </location>
</feature>
<feature type="compositionally biased region" description="Basic residues" evidence="1">
    <location>
        <begin position="581"/>
        <end position="596"/>
    </location>
</feature>
<feature type="compositionally biased region" description="Basic and acidic residues" evidence="1">
    <location>
        <begin position="331"/>
        <end position="340"/>
    </location>
</feature>
<dbReference type="EnsemblMetazoa" id="BGLB026780-RC">
    <property type="protein sequence ID" value="BGLB026780-PC"/>
    <property type="gene ID" value="BGLB026780"/>
</dbReference>
<evidence type="ECO:0000313" key="3">
    <source>
        <dbReference type="Proteomes" id="UP000076420"/>
    </source>
</evidence>
<organism evidence="2 3">
    <name type="scientific">Biomphalaria glabrata</name>
    <name type="common">Bloodfluke planorb</name>
    <name type="synonym">Freshwater snail</name>
    <dbReference type="NCBI Taxonomy" id="6526"/>
    <lineage>
        <taxon>Eukaryota</taxon>
        <taxon>Metazoa</taxon>
        <taxon>Spiralia</taxon>
        <taxon>Lophotrochozoa</taxon>
        <taxon>Mollusca</taxon>
        <taxon>Gastropoda</taxon>
        <taxon>Heterobranchia</taxon>
        <taxon>Euthyneura</taxon>
        <taxon>Panpulmonata</taxon>
        <taxon>Hygrophila</taxon>
        <taxon>Lymnaeoidea</taxon>
        <taxon>Planorbidae</taxon>
        <taxon>Biomphalaria</taxon>
    </lineage>
</organism>
<reference evidence="2" key="1">
    <citation type="submission" date="2020-05" db="UniProtKB">
        <authorList>
            <consortium name="EnsemblMetazoa"/>
        </authorList>
    </citation>
    <scope>IDENTIFICATION</scope>
    <source>
        <strain evidence="2">BB02</strain>
    </source>
</reference>
<accession>A0A2C9L3W0</accession>
<dbReference type="STRING" id="6526.A0A2C9L3W0"/>
<feature type="region of interest" description="Disordered" evidence="1">
    <location>
        <begin position="313"/>
        <end position="345"/>
    </location>
</feature>
<dbReference type="Proteomes" id="UP000076420">
    <property type="component" value="Unassembled WGS sequence"/>
</dbReference>
<dbReference type="PANTHER" id="PTHR34769">
    <property type="entry name" value="RCG42593, ISOFORM CRA_A"/>
    <property type="match status" value="1"/>
</dbReference>
<feature type="region of interest" description="Disordered" evidence="1">
    <location>
        <begin position="394"/>
        <end position="464"/>
    </location>
</feature>
<protein>
    <submittedName>
        <fullName evidence="2">Uncharacterized protein</fullName>
    </submittedName>
</protein>
<sequence>MDSLESVKVSEIIPSQEVCEKQTLQNDDYYETISADGSICEDNSHVNDNVLIDIHDNDCDQIQETMHAHEYDRKTSSFLNSPFVPNFDFPASTNYGNSPSVNSTLNNTSRPNPKPNFDFSIPPPNYDIANKNMNTTSPPFLHLTSSKTSLVDGSMLNIGSDNLNLDTCLTKPVSLMKEPLADWLDENGDPVKGAFDNIKTINSSEKAVAKGSKVEYVFYVREMKNIPVSKSSAISSDANTVTNTNALSAAGSLDFESEKLNSDLNEEEKKLYLASKSGSEYKIALQATLSTSQDPSVSKTVAEKAKKELLDRLRKNTLNEKSNTSSSVAQPKEEPKKTQEEAALESQAVSEILKEIQRGAARAKEHGALGWQKCPVPVTNKTFLRNTLVSTLREPYKPPRKKGRFHVGLHNDKFQSTTYDDSDSQSSRSSRSQSTGRSTSHSYSSHRTDDEYHERSPYPRGRGRWPHASDQFYNEWAAYYGYEWYGAEAYSMYYDPESWPADPYMYFENPEAWQGYGSFYGPQNINLNALGRGIRGRGRGRGWNGNSNYSRNYNCSPRSRSSSSSRSLSHGRSEKSLNGTKRSHSKKHKDVSRSRSRSMSTSENSLHRKTKKKFKKSNNTGRMSKSPPPNSSRESKKKKKKHKKKSKKSKHKEVENKSLASEIAQKNVSLSEDERQHQRNKPSLQSKKNEGNYELAEDLEQTFIDDNDLRLKLNKNFQEKKRRKTSSKYEPSGSDNCRPKCSQSAARHSQSFQNEDSLREKRHISEESFSDKSNLSVRDHQHKFGRVRPDKSRDNIHKHRFDNTKTTNNDFSKAKKYIDDIRNSDTTDDFIARQKVHSSKKVTEMYSLEEEFTESCSADRRIRQEEIEDKTQVNSKHKELSVSKKRSKKSAQKLKEFCTSDLRSVISNSNDSFKHLENHVSHKDVYIHEESSSHKLASVSLKSDIKLCSGGKLESDKNKKHTSCAKQSEQLHGDQKQLDVEKSLKRKKRKAAGED</sequence>
<dbReference type="OrthoDB" id="6352295at2759"/>
<dbReference type="KEGG" id="bgt:106068415"/>
<feature type="compositionally biased region" description="Basic and acidic residues" evidence="1">
    <location>
        <begin position="969"/>
        <end position="983"/>
    </location>
</feature>
<proteinExistence type="predicted"/>
<dbReference type="EnsemblMetazoa" id="BGLB026780-RD">
    <property type="protein sequence ID" value="BGLB026780-PD"/>
    <property type="gene ID" value="BGLB026780"/>
</dbReference>
<feature type="compositionally biased region" description="Acidic residues" evidence="1">
    <location>
        <begin position="695"/>
        <end position="706"/>
    </location>
</feature>
<dbReference type="PANTHER" id="PTHR34769:SF1">
    <property type="entry name" value="RNA POLYMERASE I AND III SUBUNIT D"/>
    <property type="match status" value="1"/>
</dbReference>
<feature type="region of interest" description="Disordered" evidence="1">
    <location>
        <begin position="537"/>
        <end position="807"/>
    </location>
</feature>
<dbReference type="EnsemblMetazoa" id="BGLB026780-RB">
    <property type="protein sequence ID" value="BGLB026780-PB"/>
    <property type="gene ID" value="BGLB026780"/>
</dbReference>
<name>A0A2C9L3W0_BIOGL</name>
<feature type="compositionally biased region" description="Basic and acidic residues" evidence="1">
    <location>
        <begin position="446"/>
        <end position="457"/>
    </location>
</feature>
<feature type="compositionally biased region" description="Basic residues" evidence="1">
    <location>
        <begin position="607"/>
        <end position="616"/>
    </location>
</feature>
<dbReference type="VEuPathDB" id="VectorBase:BGLB026780"/>
<feature type="compositionally biased region" description="Basic residues" evidence="1">
    <location>
        <begin position="984"/>
        <end position="995"/>
    </location>
</feature>
<feature type="compositionally biased region" description="Low complexity" evidence="1">
    <location>
        <begin position="544"/>
        <end position="570"/>
    </location>
</feature>
<dbReference type="InterPro" id="IPR038948">
    <property type="entry name" value="POLR1D-like"/>
</dbReference>
<feature type="compositionally biased region" description="Basic residues" evidence="1">
    <location>
        <begin position="635"/>
        <end position="651"/>
    </location>
</feature>
<dbReference type="EnsemblMetazoa" id="BGLB026780-RA">
    <property type="protein sequence ID" value="BGLB026780-PA"/>
    <property type="gene ID" value="BGLB026780"/>
</dbReference>
<feature type="compositionally biased region" description="Low complexity" evidence="1">
    <location>
        <begin position="416"/>
        <end position="445"/>
    </location>
</feature>
<feature type="region of interest" description="Disordered" evidence="1">
    <location>
        <begin position="950"/>
        <end position="995"/>
    </location>
</feature>
<evidence type="ECO:0000313" key="2">
    <source>
        <dbReference type="EnsemblMetazoa" id="BGLB026780-PB"/>
    </source>
</evidence>
<dbReference type="AlphaFoldDB" id="A0A2C9L3W0"/>
<dbReference type="VEuPathDB" id="VectorBase:BGLAX_028795"/>
<feature type="compositionally biased region" description="Basic residues" evidence="1">
    <location>
        <begin position="398"/>
        <end position="407"/>
    </location>
</feature>